<name>A0ABU8VRN3_9BURK</name>
<comment type="similarity">
    <text evidence="1">Belongs to the ATP-dependent AMP-binding enzyme family.</text>
</comment>
<dbReference type="EMBL" id="JBBKZU010000021">
    <property type="protein sequence ID" value="MEJ8815569.1"/>
    <property type="molecule type" value="Genomic_DNA"/>
</dbReference>
<protein>
    <submittedName>
        <fullName evidence="5">AMP-binding protein</fullName>
    </submittedName>
</protein>
<dbReference type="InterPro" id="IPR042099">
    <property type="entry name" value="ANL_N_sf"/>
</dbReference>
<reference evidence="5 6" key="1">
    <citation type="submission" date="2024-03" db="EMBL/GenBank/DDBJ databases">
        <title>Novel species of the genus Variovorax.</title>
        <authorList>
            <person name="Liu Q."/>
            <person name="Xin Y.-H."/>
        </authorList>
    </citation>
    <scope>NUCLEOTIDE SEQUENCE [LARGE SCALE GENOMIC DNA]</scope>
    <source>
        <strain evidence="5 6">KACC 18899</strain>
    </source>
</reference>
<evidence type="ECO:0000313" key="5">
    <source>
        <dbReference type="EMBL" id="MEJ8815569.1"/>
    </source>
</evidence>
<dbReference type="InterPro" id="IPR025110">
    <property type="entry name" value="AMP-bd_C"/>
</dbReference>
<organism evidence="5 6">
    <name type="scientific">Variovorax ureilyticus</name>
    <dbReference type="NCBI Taxonomy" id="1836198"/>
    <lineage>
        <taxon>Bacteria</taxon>
        <taxon>Pseudomonadati</taxon>
        <taxon>Pseudomonadota</taxon>
        <taxon>Betaproteobacteria</taxon>
        <taxon>Burkholderiales</taxon>
        <taxon>Comamonadaceae</taxon>
        <taxon>Variovorax</taxon>
    </lineage>
</organism>
<dbReference type="Gene3D" id="3.30.300.30">
    <property type="match status" value="1"/>
</dbReference>
<dbReference type="InterPro" id="IPR000873">
    <property type="entry name" value="AMP-dep_synth/lig_dom"/>
</dbReference>
<dbReference type="InterPro" id="IPR045851">
    <property type="entry name" value="AMP-bd_C_sf"/>
</dbReference>
<dbReference type="PANTHER" id="PTHR43201">
    <property type="entry name" value="ACYL-COA SYNTHETASE"/>
    <property type="match status" value="1"/>
</dbReference>
<keyword evidence="2" id="KW-0436">Ligase</keyword>
<feature type="domain" description="AMP-dependent synthetase/ligase" evidence="3">
    <location>
        <begin position="10"/>
        <end position="372"/>
    </location>
</feature>
<dbReference type="SUPFAM" id="SSF56801">
    <property type="entry name" value="Acetyl-CoA synthetase-like"/>
    <property type="match status" value="1"/>
</dbReference>
<evidence type="ECO:0000256" key="2">
    <source>
        <dbReference type="ARBA" id="ARBA00022598"/>
    </source>
</evidence>
<evidence type="ECO:0000259" key="4">
    <source>
        <dbReference type="Pfam" id="PF13193"/>
    </source>
</evidence>
<dbReference type="Proteomes" id="UP001365846">
    <property type="component" value="Unassembled WGS sequence"/>
</dbReference>
<evidence type="ECO:0000259" key="3">
    <source>
        <dbReference type="Pfam" id="PF00501"/>
    </source>
</evidence>
<dbReference type="PANTHER" id="PTHR43201:SF5">
    <property type="entry name" value="MEDIUM-CHAIN ACYL-COA LIGASE ACSF2, MITOCHONDRIAL"/>
    <property type="match status" value="1"/>
</dbReference>
<accession>A0ABU8VRN3</accession>
<dbReference type="PROSITE" id="PS00455">
    <property type="entry name" value="AMP_BINDING"/>
    <property type="match status" value="1"/>
</dbReference>
<feature type="domain" description="AMP-binding enzyme C-terminal" evidence="4">
    <location>
        <begin position="422"/>
        <end position="497"/>
    </location>
</feature>
<proteinExistence type="inferred from homology"/>
<keyword evidence="6" id="KW-1185">Reference proteome</keyword>
<comment type="caution">
    <text evidence="5">The sequence shown here is derived from an EMBL/GenBank/DDBJ whole genome shotgun (WGS) entry which is preliminary data.</text>
</comment>
<evidence type="ECO:0000313" key="6">
    <source>
        <dbReference type="Proteomes" id="UP001365846"/>
    </source>
</evidence>
<dbReference type="RefSeq" id="WP_340360772.1">
    <property type="nucleotide sequence ID" value="NZ_JBBKZU010000021.1"/>
</dbReference>
<dbReference type="Pfam" id="PF13193">
    <property type="entry name" value="AMP-binding_C"/>
    <property type="match status" value="1"/>
</dbReference>
<dbReference type="InterPro" id="IPR020845">
    <property type="entry name" value="AMP-binding_CS"/>
</dbReference>
<evidence type="ECO:0000256" key="1">
    <source>
        <dbReference type="ARBA" id="ARBA00006432"/>
    </source>
</evidence>
<dbReference type="Pfam" id="PF00501">
    <property type="entry name" value="AMP-binding"/>
    <property type="match status" value="1"/>
</dbReference>
<gene>
    <name evidence="5" type="ORF">WKW77_31210</name>
</gene>
<dbReference type="Gene3D" id="3.40.50.12780">
    <property type="entry name" value="N-terminal domain of ligase-like"/>
    <property type="match status" value="1"/>
</dbReference>
<sequence>MIAPIGELVRRHAKDRPDKVAFEDAKGASITYGELAARTAAAAGHFQDRGLEAGDTVAIMLPNSVDWVVSCVAIARAGCVSVPISHEAAENEVHYRLGDARCKAIVVSPSQLPLIEQLRPRLPHLQLIILAGSDDPTDQLSLALLVQSAARSQPRDLTDLHATSFIVYTSGTTGRPKGVMLSQHSMLWVIAACWAPIAGLSAEDVLLAPLPLYHSYALNLCVIGVLATGASEFLLEKFSTQDVLARLRTGRYTLMPGVPTVFHYLLEGGRAGCETVAPGIRYFISAGAILPAALNREFEAAFGRPLLDGYGITETSTMVTMNSPQVPRTMGSCGVPLPGVAVRIVDHQGVDVSCGEEGQLIVRGPNVMQGYLNKPEETASAILGGWYQTGDLARIDVNGYVTITGRLKELIIRGGQNIAPAEVEEAVLSHPDVLDCAAIGIAHPFLGEVPVVCVVAREGHEIDGEAIRAHCARLISPYKVPQSVNLVSAIPRTGSGKILRFKLREAIGPVTSA</sequence>